<evidence type="ECO:0000256" key="1">
    <source>
        <dbReference type="SAM" id="SignalP"/>
    </source>
</evidence>
<dbReference type="EMBL" id="WMBQ01000001">
    <property type="protein sequence ID" value="MTD92921.1"/>
    <property type="molecule type" value="Genomic_DNA"/>
</dbReference>
<dbReference type="SUPFAM" id="SSF50494">
    <property type="entry name" value="Trypsin-like serine proteases"/>
    <property type="match status" value="1"/>
</dbReference>
<accession>A0A6I3KJI2</accession>
<proteinExistence type="predicted"/>
<dbReference type="GO" id="GO:0008233">
    <property type="term" value="F:peptidase activity"/>
    <property type="evidence" value="ECO:0007669"/>
    <property type="project" value="UniProtKB-KW"/>
</dbReference>
<dbReference type="Gene3D" id="2.40.10.120">
    <property type="match status" value="1"/>
</dbReference>
<dbReference type="InterPro" id="IPR009003">
    <property type="entry name" value="Peptidase_S1_PA"/>
</dbReference>
<dbReference type="AlphaFoldDB" id="A0A6I3KJI2"/>
<gene>
    <name evidence="2" type="ORF">GIW81_01080</name>
</gene>
<feature type="chain" id="PRO_5026035943" evidence="1">
    <location>
        <begin position="35"/>
        <end position="257"/>
    </location>
</feature>
<dbReference type="Proteomes" id="UP000440694">
    <property type="component" value="Unassembled WGS sequence"/>
</dbReference>
<sequence length="257" mass="27583">MTIRSTRARFSGHMMAAACCVVVIAQLWSAPTTAQSPFQQSQRGLVMEPSKPLALPQDPPIVGRLLKGTAFFVDQSGYMLTARHAVEHCARIVIAKEQHRVQARIIALSAKYDLALIKVSKTLGLAAVFPRTATASANEMVFANAYDALPRMRDSGVLANSRVDHDGSEPGHLIIDSPVTHGASGAPVLDKRGLVQGVISRRTRLDRVLAVGLAETKAFLAANGVHFEQDDRPQVSPFTPSAERAASISAHVTCLTN</sequence>
<keyword evidence="2" id="KW-0378">Hydrolase</keyword>
<dbReference type="Pfam" id="PF13365">
    <property type="entry name" value="Trypsin_2"/>
    <property type="match status" value="1"/>
</dbReference>
<dbReference type="GO" id="GO:0006508">
    <property type="term" value="P:proteolysis"/>
    <property type="evidence" value="ECO:0007669"/>
    <property type="project" value="UniProtKB-KW"/>
</dbReference>
<keyword evidence="2" id="KW-0645">Protease</keyword>
<evidence type="ECO:0000313" key="2">
    <source>
        <dbReference type="EMBL" id="MTD92921.1"/>
    </source>
</evidence>
<feature type="signal peptide" evidence="1">
    <location>
        <begin position="1"/>
        <end position="34"/>
    </location>
</feature>
<keyword evidence="1" id="KW-0732">Signal</keyword>
<comment type="caution">
    <text evidence="2">The sequence shown here is derived from an EMBL/GenBank/DDBJ whole genome shotgun (WGS) entry which is preliminary data.</text>
</comment>
<protein>
    <submittedName>
        <fullName evidence="2">Serine protease</fullName>
    </submittedName>
</protein>
<keyword evidence="3" id="KW-1185">Reference proteome</keyword>
<reference evidence="2 3" key="1">
    <citation type="submission" date="2019-11" db="EMBL/GenBank/DDBJ databases">
        <title>Identification of a novel strain.</title>
        <authorList>
            <person name="Xu Q."/>
            <person name="Wang G."/>
        </authorList>
    </citation>
    <scope>NUCLEOTIDE SEQUENCE [LARGE SCALE GENOMIC DNA]</scope>
    <source>
        <strain evidence="3">xq</strain>
    </source>
</reference>
<evidence type="ECO:0000313" key="3">
    <source>
        <dbReference type="Proteomes" id="UP000440694"/>
    </source>
</evidence>
<organism evidence="2 3">
    <name type="scientific">Hyphomicrobium album</name>
    <dbReference type="NCBI Taxonomy" id="2665159"/>
    <lineage>
        <taxon>Bacteria</taxon>
        <taxon>Pseudomonadati</taxon>
        <taxon>Pseudomonadota</taxon>
        <taxon>Alphaproteobacteria</taxon>
        <taxon>Hyphomicrobiales</taxon>
        <taxon>Hyphomicrobiaceae</taxon>
        <taxon>Hyphomicrobium</taxon>
    </lineage>
</organism>
<name>A0A6I3KJI2_9HYPH</name>